<dbReference type="Pfam" id="PF02653">
    <property type="entry name" value="BPD_transp_2"/>
    <property type="match status" value="1"/>
</dbReference>
<evidence type="ECO:0000256" key="9">
    <source>
        <dbReference type="ARBA" id="ARBA00035611"/>
    </source>
</evidence>
<evidence type="ECO:0000256" key="4">
    <source>
        <dbReference type="ARBA" id="ARBA00022519"/>
    </source>
</evidence>
<dbReference type="PANTHER" id="PTHR32196">
    <property type="entry name" value="ABC TRANSPORTER PERMEASE PROTEIN YPHD-RELATED-RELATED"/>
    <property type="match status" value="1"/>
</dbReference>
<feature type="transmembrane region" description="Helical" evidence="11">
    <location>
        <begin position="165"/>
        <end position="192"/>
    </location>
</feature>
<feature type="transmembrane region" description="Helical" evidence="11">
    <location>
        <begin position="75"/>
        <end position="91"/>
    </location>
</feature>
<evidence type="ECO:0000256" key="2">
    <source>
        <dbReference type="ARBA" id="ARBA00022448"/>
    </source>
</evidence>
<dbReference type="RefSeq" id="WP_198769228.1">
    <property type="nucleotide sequence ID" value="NZ_JAEACF010000002.1"/>
</dbReference>
<proteinExistence type="predicted"/>
<feature type="transmembrane region" description="Helical" evidence="11">
    <location>
        <begin position="21"/>
        <end position="39"/>
    </location>
</feature>
<keyword evidence="2" id="KW-0813">Transport</keyword>
<keyword evidence="6 11" id="KW-0812">Transmembrane</keyword>
<evidence type="ECO:0000313" key="13">
    <source>
        <dbReference type="Proteomes" id="UP001549097"/>
    </source>
</evidence>
<evidence type="ECO:0000256" key="8">
    <source>
        <dbReference type="ARBA" id="ARBA00023136"/>
    </source>
</evidence>
<sequence length="391" mass="41731">MEFINEARTLVKENIRDYGMYIALFVIMLTFSIMTDGLFMSSRNISNLLDSTGYIAVLAVGMTLVIVIRHIDLSVGFAAGFLGAIAAILLTKMGLPVYVTIPVILVLGIVIGLFNGLLIAKYAIPSFVATLAGMLIFRGALLQVTEKTGTIIIKDDAFNAIGNGFIPSLMIVNGLHLLSLILGLLSILFYIYSEISTRRNKIKYQFDVVSKGIFTIKLVFVSAIIAYVTWILAGYNGFSWTVVIMLLVVVAYHFLTTKTVLGRHIYAVGSNPEAAHLSGINVNKITYMVFGSMGMLAALSGILFTSRLQSATTTAGTLFELDAIAAAYVGGVSSAGGVGKVTGAIIGAIVMASLSSGMNLLGVGVSMQYMIRGGVLVAAVLFDVMTRKKRG</sequence>
<dbReference type="Proteomes" id="UP001549097">
    <property type="component" value="Unassembled WGS sequence"/>
</dbReference>
<keyword evidence="13" id="KW-1185">Reference proteome</keyword>
<comment type="subcellular location">
    <subcellularLocation>
        <location evidence="1">Cell membrane</location>
        <topology evidence="1">Multi-pass membrane protein</topology>
    </subcellularLocation>
</comment>
<evidence type="ECO:0000256" key="5">
    <source>
        <dbReference type="ARBA" id="ARBA00022597"/>
    </source>
</evidence>
<gene>
    <name evidence="12" type="ORF">ABID52_003728</name>
</gene>
<protein>
    <recommendedName>
        <fullName evidence="10">Xylose transport system permease protein XylH</fullName>
    </recommendedName>
</protein>
<keyword evidence="4" id="KW-0997">Cell inner membrane</keyword>
<comment type="caution">
    <text evidence="12">The sequence shown here is derived from an EMBL/GenBank/DDBJ whole genome shotgun (WGS) entry which is preliminary data.</text>
</comment>
<feature type="transmembrane region" description="Helical" evidence="11">
    <location>
        <begin position="127"/>
        <end position="145"/>
    </location>
</feature>
<feature type="transmembrane region" description="Helical" evidence="11">
    <location>
        <begin position="341"/>
        <end position="363"/>
    </location>
</feature>
<dbReference type="PANTHER" id="PTHR32196:SF32">
    <property type="entry name" value="XYLOSE TRANSPORT SYSTEM PERMEASE PROTEIN XYLH"/>
    <property type="match status" value="1"/>
</dbReference>
<dbReference type="InterPro" id="IPR001851">
    <property type="entry name" value="ABC_transp_permease"/>
</dbReference>
<keyword evidence="3" id="KW-1003">Cell membrane</keyword>
<name>A0ABV2LNX2_9BACL</name>
<organism evidence="12 13">
    <name type="scientific">Fictibacillus halophilus</name>
    <dbReference type="NCBI Taxonomy" id="1610490"/>
    <lineage>
        <taxon>Bacteria</taxon>
        <taxon>Bacillati</taxon>
        <taxon>Bacillota</taxon>
        <taxon>Bacilli</taxon>
        <taxon>Bacillales</taxon>
        <taxon>Fictibacillaceae</taxon>
        <taxon>Fictibacillus</taxon>
    </lineage>
</organism>
<keyword evidence="5 12" id="KW-0762">Sugar transport</keyword>
<evidence type="ECO:0000256" key="7">
    <source>
        <dbReference type="ARBA" id="ARBA00022989"/>
    </source>
</evidence>
<feature type="transmembrane region" description="Helical" evidence="11">
    <location>
        <begin position="238"/>
        <end position="255"/>
    </location>
</feature>
<feature type="transmembrane region" description="Helical" evidence="11">
    <location>
        <begin position="213"/>
        <end position="232"/>
    </location>
</feature>
<evidence type="ECO:0000256" key="3">
    <source>
        <dbReference type="ARBA" id="ARBA00022475"/>
    </source>
</evidence>
<reference evidence="12 13" key="1">
    <citation type="submission" date="2024-06" db="EMBL/GenBank/DDBJ databases">
        <title>Genomic Encyclopedia of Type Strains, Phase IV (KMG-IV): sequencing the most valuable type-strain genomes for metagenomic binning, comparative biology and taxonomic classification.</title>
        <authorList>
            <person name="Goeker M."/>
        </authorList>
    </citation>
    <scope>NUCLEOTIDE SEQUENCE [LARGE SCALE GENOMIC DNA]</scope>
    <source>
        <strain evidence="12 13">DSM 100124</strain>
    </source>
</reference>
<evidence type="ECO:0000256" key="11">
    <source>
        <dbReference type="SAM" id="Phobius"/>
    </source>
</evidence>
<keyword evidence="8 11" id="KW-0472">Membrane</keyword>
<feature type="transmembrane region" description="Helical" evidence="11">
    <location>
        <begin position="285"/>
        <end position="304"/>
    </location>
</feature>
<accession>A0ABV2LNX2</accession>
<evidence type="ECO:0000256" key="6">
    <source>
        <dbReference type="ARBA" id="ARBA00022692"/>
    </source>
</evidence>
<comment type="function">
    <text evidence="9">Part of the binding-protein-dependent transport system for D-xylose. Probably responsible for the translocation of the substrate across the membrane.</text>
</comment>
<evidence type="ECO:0000313" key="12">
    <source>
        <dbReference type="EMBL" id="MET3730111.1"/>
    </source>
</evidence>
<evidence type="ECO:0000256" key="1">
    <source>
        <dbReference type="ARBA" id="ARBA00004651"/>
    </source>
</evidence>
<evidence type="ECO:0000256" key="10">
    <source>
        <dbReference type="ARBA" id="ARBA00035686"/>
    </source>
</evidence>
<feature type="transmembrane region" description="Helical" evidence="11">
    <location>
        <begin position="51"/>
        <end position="68"/>
    </location>
</feature>
<feature type="transmembrane region" description="Helical" evidence="11">
    <location>
        <begin position="97"/>
        <end position="120"/>
    </location>
</feature>
<dbReference type="EMBL" id="JBEPMP010000002">
    <property type="protein sequence ID" value="MET3730111.1"/>
    <property type="molecule type" value="Genomic_DNA"/>
</dbReference>
<keyword evidence="7 11" id="KW-1133">Transmembrane helix</keyword>
<dbReference type="CDD" id="cd06579">
    <property type="entry name" value="TM_PBP1_transp_AraH_like"/>
    <property type="match status" value="1"/>
</dbReference>